<protein>
    <submittedName>
        <fullName evidence="2">DUF1129 domain-containing protein</fullName>
    </submittedName>
</protein>
<reference evidence="3" key="1">
    <citation type="submission" date="2019-07" db="EMBL/GenBank/DDBJ databases">
        <title>Chitinimonas sp. nov., isolated from Ny-Alesund, arctica soil.</title>
        <authorList>
            <person name="Xu Q."/>
            <person name="Peng F."/>
        </authorList>
    </citation>
    <scope>NUCLEOTIDE SEQUENCE [LARGE SCALE GENOMIC DNA]</scope>
    <source>
        <strain evidence="3">R3-44</strain>
    </source>
</reference>
<name>A0A516SAZ6_9NEIS</name>
<evidence type="ECO:0000256" key="1">
    <source>
        <dbReference type="SAM" id="Phobius"/>
    </source>
</evidence>
<keyword evidence="1" id="KW-1133">Transmembrane helix</keyword>
<keyword evidence="1" id="KW-0472">Membrane</keyword>
<dbReference type="KEGG" id="cari:FNU76_02515"/>
<organism evidence="2 3">
    <name type="scientific">Chitinimonas arctica</name>
    <dbReference type="NCBI Taxonomy" id="2594795"/>
    <lineage>
        <taxon>Bacteria</taxon>
        <taxon>Pseudomonadati</taxon>
        <taxon>Pseudomonadota</taxon>
        <taxon>Betaproteobacteria</taxon>
        <taxon>Neisseriales</taxon>
        <taxon>Chitinibacteraceae</taxon>
        <taxon>Chitinimonas</taxon>
    </lineage>
</organism>
<dbReference type="AlphaFoldDB" id="A0A516SAZ6"/>
<dbReference type="RefSeq" id="WP_143856240.1">
    <property type="nucleotide sequence ID" value="NZ_CP041730.1"/>
</dbReference>
<proteinExistence type="predicted"/>
<dbReference type="Proteomes" id="UP000317550">
    <property type="component" value="Chromosome"/>
</dbReference>
<accession>A0A516SAZ6</accession>
<evidence type="ECO:0000313" key="3">
    <source>
        <dbReference type="Proteomes" id="UP000317550"/>
    </source>
</evidence>
<keyword evidence="1" id="KW-0812">Transmembrane</keyword>
<evidence type="ECO:0000313" key="2">
    <source>
        <dbReference type="EMBL" id="QDQ25315.1"/>
    </source>
</evidence>
<feature type="transmembrane region" description="Helical" evidence="1">
    <location>
        <begin position="26"/>
        <end position="47"/>
    </location>
</feature>
<gene>
    <name evidence="2" type="ORF">FNU76_02515</name>
</gene>
<sequence>MNHLYPYYPMQHHKPRKATEPPAWQIAVWAVLWLVGWIGLYALVGWLEP</sequence>
<dbReference type="EMBL" id="CP041730">
    <property type="protein sequence ID" value="QDQ25315.1"/>
    <property type="molecule type" value="Genomic_DNA"/>
</dbReference>
<keyword evidence="3" id="KW-1185">Reference proteome</keyword>